<proteinExistence type="predicted"/>
<dbReference type="AlphaFoldDB" id="A0A844HNV0"/>
<protein>
    <submittedName>
        <fullName evidence="2">TOBE domain-containing protein</fullName>
    </submittedName>
</protein>
<dbReference type="GO" id="GO:0005524">
    <property type="term" value="F:ATP binding"/>
    <property type="evidence" value="ECO:0007669"/>
    <property type="project" value="InterPro"/>
</dbReference>
<evidence type="ECO:0000313" key="2">
    <source>
        <dbReference type="EMBL" id="MTH61570.1"/>
    </source>
</evidence>
<evidence type="ECO:0000313" key="3">
    <source>
        <dbReference type="Proteomes" id="UP000449846"/>
    </source>
</evidence>
<dbReference type="GO" id="GO:0022857">
    <property type="term" value="F:transmembrane transporter activity"/>
    <property type="evidence" value="ECO:0007669"/>
    <property type="project" value="InterPro"/>
</dbReference>
<feature type="domain" description="Transport-associated OB type 2" evidence="1">
    <location>
        <begin position="5"/>
        <end position="55"/>
    </location>
</feature>
<dbReference type="Proteomes" id="UP000449846">
    <property type="component" value="Unassembled WGS sequence"/>
</dbReference>
<dbReference type="GO" id="GO:0043190">
    <property type="term" value="C:ATP-binding cassette (ABC) transporter complex"/>
    <property type="evidence" value="ECO:0007669"/>
    <property type="project" value="InterPro"/>
</dbReference>
<organism evidence="2 3">
    <name type="scientific">Paracoccus litorisediminis</name>
    <dbReference type="NCBI Taxonomy" id="2006130"/>
    <lineage>
        <taxon>Bacteria</taxon>
        <taxon>Pseudomonadati</taxon>
        <taxon>Pseudomonadota</taxon>
        <taxon>Alphaproteobacteria</taxon>
        <taxon>Rhodobacterales</taxon>
        <taxon>Paracoccaceae</taxon>
        <taxon>Paracoccus</taxon>
    </lineage>
</organism>
<evidence type="ECO:0000259" key="1">
    <source>
        <dbReference type="Pfam" id="PF08402"/>
    </source>
</evidence>
<gene>
    <name evidence="2" type="ORF">GL300_20350</name>
</gene>
<dbReference type="Pfam" id="PF08402">
    <property type="entry name" value="TOBE_2"/>
    <property type="match status" value="1"/>
</dbReference>
<accession>A0A844HNV0</accession>
<comment type="caution">
    <text evidence="2">The sequence shown here is derived from an EMBL/GenBank/DDBJ whole genome shotgun (WGS) entry which is preliminary data.</text>
</comment>
<name>A0A844HNV0_9RHOB</name>
<keyword evidence="3" id="KW-1185">Reference proteome</keyword>
<dbReference type="InterPro" id="IPR013611">
    <property type="entry name" value="Transp-assoc_OB_typ2"/>
</dbReference>
<reference evidence="2 3" key="1">
    <citation type="submission" date="2019-11" db="EMBL/GenBank/DDBJ databases">
        <authorList>
            <person name="Dong K."/>
        </authorList>
    </citation>
    <scope>NUCLEOTIDE SEQUENCE [LARGE SCALE GENOMIC DNA]</scope>
    <source>
        <strain evidence="2 3">NBRC 112902</strain>
    </source>
</reference>
<sequence>MLIDADGPITGRVSACSYQGGRFRLVVETEGETLINHAATRTEIGTELHLAIRAPWAFRDRDRDRDRDAVPVPLRESKHA</sequence>
<dbReference type="EMBL" id="WMIG01000017">
    <property type="protein sequence ID" value="MTH61570.1"/>
    <property type="molecule type" value="Genomic_DNA"/>
</dbReference>